<reference evidence="1" key="1">
    <citation type="submission" date="2023-07" db="EMBL/GenBank/DDBJ databases">
        <title>A chromosome-level genome assembly of Lolium multiflorum.</title>
        <authorList>
            <person name="Chen Y."/>
            <person name="Copetti D."/>
            <person name="Kolliker R."/>
            <person name="Studer B."/>
        </authorList>
    </citation>
    <scope>NUCLEOTIDE SEQUENCE</scope>
    <source>
        <strain evidence="1">02402/16</strain>
        <tissue evidence="1">Leaf</tissue>
    </source>
</reference>
<sequence length="269" mass="29365">MAEGTPVTYEDLTEELKKKHDEVKAILEADLIGSFHRTRSHGIRWKGFSPEGALDGVDLSAPSEERTRSLRQEINFMVAHSLHRHSESLVNTLERSRPPLPFALAAPEVPNSPAYVVYKIGGDPSDYQFLHEAPKEIPHGYTCTYVPDCSNWALTNQAATAGTSGTAGGTSGTDLEKQTWLAKYATPTNLQSPAPAVGSELEKQAWLAKYATPANLQSSTPAASTVMACISHVRWATPRGRYDAHSSKFSLRKKPRFIEPGGAKKHVEG</sequence>
<dbReference type="AlphaFoldDB" id="A0AAD8T4Z3"/>
<dbReference type="Proteomes" id="UP001231189">
    <property type="component" value="Unassembled WGS sequence"/>
</dbReference>
<gene>
    <name evidence="1" type="ORF">QYE76_057838</name>
</gene>
<comment type="caution">
    <text evidence="1">The sequence shown here is derived from an EMBL/GenBank/DDBJ whole genome shotgun (WGS) entry which is preliminary data.</text>
</comment>
<keyword evidence="2" id="KW-1185">Reference proteome</keyword>
<proteinExistence type="predicted"/>
<name>A0AAD8T4Z3_LOLMU</name>
<protein>
    <submittedName>
        <fullName evidence="1">Uncharacterized protein</fullName>
    </submittedName>
</protein>
<dbReference type="EMBL" id="JAUUTY010000003">
    <property type="protein sequence ID" value="KAK1669679.1"/>
    <property type="molecule type" value="Genomic_DNA"/>
</dbReference>
<organism evidence="1 2">
    <name type="scientific">Lolium multiflorum</name>
    <name type="common">Italian ryegrass</name>
    <name type="synonym">Lolium perenne subsp. multiflorum</name>
    <dbReference type="NCBI Taxonomy" id="4521"/>
    <lineage>
        <taxon>Eukaryota</taxon>
        <taxon>Viridiplantae</taxon>
        <taxon>Streptophyta</taxon>
        <taxon>Embryophyta</taxon>
        <taxon>Tracheophyta</taxon>
        <taxon>Spermatophyta</taxon>
        <taxon>Magnoliopsida</taxon>
        <taxon>Liliopsida</taxon>
        <taxon>Poales</taxon>
        <taxon>Poaceae</taxon>
        <taxon>BOP clade</taxon>
        <taxon>Pooideae</taxon>
        <taxon>Poodae</taxon>
        <taxon>Poeae</taxon>
        <taxon>Poeae Chloroplast Group 2 (Poeae type)</taxon>
        <taxon>Loliodinae</taxon>
        <taxon>Loliinae</taxon>
        <taxon>Lolium</taxon>
    </lineage>
</organism>
<evidence type="ECO:0000313" key="1">
    <source>
        <dbReference type="EMBL" id="KAK1669679.1"/>
    </source>
</evidence>
<evidence type="ECO:0000313" key="2">
    <source>
        <dbReference type="Proteomes" id="UP001231189"/>
    </source>
</evidence>
<accession>A0AAD8T4Z3</accession>